<gene>
    <name evidence="1" type="ORF">MTY59_12110</name>
</gene>
<organism evidence="1 2">
    <name type="scientific">Mycobacterium senriense</name>
    <dbReference type="NCBI Taxonomy" id="2775496"/>
    <lineage>
        <taxon>Bacteria</taxon>
        <taxon>Bacillati</taxon>
        <taxon>Actinomycetota</taxon>
        <taxon>Actinomycetes</taxon>
        <taxon>Mycobacteriales</taxon>
        <taxon>Mycobacteriaceae</taxon>
        <taxon>Mycobacterium</taxon>
        <taxon>Mycobacterium avium complex (MAC)</taxon>
    </lineage>
</organism>
<evidence type="ECO:0000313" key="2">
    <source>
        <dbReference type="Proteomes" id="UP000826012"/>
    </source>
</evidence>
<name>A0ABM7SJV8_9MYCO</name>
<dbReference type="Proteomes" id="UP000826012">
    <property type="component" value="Chromosome"/>
</dbReference>
<protein>
    <submittedName>
        <fullName evidence="1">Uncharacterized protein</fullName>
    </submittedName>
</protein>
<proteinExistence type="predicted"/>
<keyword evidence="2" id="KW-1185">Reference proteome</keyword>
<sequence length="82" mass="8712">MSCSTYNSVNTNPAQYTENTRAVSDLLLGHGVNPGGNHHYDAAAGDHVMNVTVASDEVTHYCASNPGSTIDRGVAWSNFKTN</sequence>
<dbReference type="EMBL" id="AP024828">
    <property type="protein sequence ID" value="BCZ21356.1"/>
    <property type="molecule type" value="Genomic_DNA"/>
</dbReference>
<evidence type="ECO:0000313" key="1">
    <source>
        <dbReference type="EMBL" id="BCZ21356.1"/>
    </source>
</evidence>
<reference evidence="1 2" key="1">
    <citation type="submission" date="2021-07" db="EMBL/GenBank/DDBJ databases">
        <title>Complete genome sequence of nontuberculous Mycobacterium sp. TY59.</title>
        <authorList>
            <person name="Fukushima K."/>
        </authorList>
    </citation>
    <scope>NUCLEOTIDE SEQUENCE [LARGE SCALE GENOMIC DNA]</scope>
    <source>
        <strain evidence="1 2">TY59</strain>
    </source>
</reference>
<accession>A0ABM7SJV8</accession>